<name>A0ABX9Q2L1_9BACT</name>
<dbReference type="GO" id="GO:0016874">
    <property type="term" value="F:ligase activity"/>
    <property type="evidence" value="ECO:0007669"/>
    <property type="project" value="UniProtKB-KW"/>
</dbReference>
<keyword evidence="2 4" id="KW-0436">Ligase</keyword>
<dbReference type="InterPro" id="IPR025110">
    <property type="entry name" value="AMP-bd_C"/>
</dbReference>
<feature type="domain" description="AMP-binding enzyme C-terminal" evidence="3">
    <location>
        <begin position="15"/>
        <end position="93"/>
    </location>
</feature>
<evidence type="ECO:0000313" key="4">
    <source>
        <dbReference type="EMBL" id="RKH77306.1"/>
    </source>
</evidence>
<protein>
    <submittedName>
        <fullName evidence="4">ATP-dependent acyl-CoA ligase</fullName>
    </submittedName>
</protein>
<sequence length="135" mass="14487">KNIIRRSGENISALEVEQVLRRHPGIADVAVTSVNDAVRGEEVMACVLPALSAAKDAQAARRITEWALTQLAYYKAPGWVAFVAALPTTASQKLERGAVKQLAPTLLDTPACFDLRALKRRDAIVGLASEPPEIG</sequence>
<accession>A0ABX9Q2L1</accession>
<gene>
    <name evidence="4" type="ORF">D7Y13_44100</name>
</gene>
<dbReference type="PANTHER" id="PTHR43201:SF5">
    <property type="entry name" value="MEDIUM-CHAIN ACYL-COA LIGASE ACSF2, MITOCHONDRIAL"/>
    <property type="match status" value="1"/>
</dbReference>
<organism evidence="4 5">
    <name type="scientific">Corallococcus praedator</name>
    <dbReference type="NCBI Taxonomy" id="2316724"/>
    <lineage>
        <taxon>Bacteria</taxon>
        <taxon>Pseudomonadati</taxon>
        <taxon>Myxococcota</taxon>
        <taxon>Myxococcia</taxon>
        <taxon>Myxococcales</taxon>
        <taxon>Cystobacterineae</taxon>
        <taxon>Myxococcaceae</taxon>
        <taxon>Corallococcus</taxon>
    </lineage>
</organism>
<evidence type="ECO:0000256" key="1">
    <source>
        <dbReference type="ARBA" id="ARBA00006432"/>
    </source>
</evidence>
<dbReference type="SUPFAM" id="SSF56801">
    <property type="entry name" value="Acetyl-CoA synthetase-like"/>
    <property type="match status" value="1"/>
</dbReference>
<comment type="similarity">
    <text evidence="1">Belongs to the ATP-dependent AMP-binding enzyme family.</text>
</comment>
<evidence type="ECO:0000259" key="3">
    <source>
        <dbReference type="Pfam" id="PF13193"/>
    </source>
</evidence>
<dbReference type="Proteomes" id="UP000278907">
    <property type="component" value="Unassembled WGS sequence"/>
</dbReference>
<dbReference type="Gene3D" id="3.30.300.30">
    <property type="match status" value="1"/>
</dbReference>
<comment type="caution">
    <text evidence="4">The sequence shown here is derived from an EMBL/GenBank/DDBJ whole genome shotgun (WGS) entry which is preliminary data.</text>
</comment>
<dbReference type="EMBL" id="RAWI01001278">
    <property type="protein sequence ID" value="RKH77306.1"/>
    <property type="molecule type" value="Genomic_DNA"/>
</dbReference>
<feature type="non-terminal residue" evidence="4">
    <location>
        <position position="1"/>
    </location>
</feature>
<reference evidence="4 5" key="1">
    <citation type="submission" date="2018-09" db="EMBL/GenBank/DDBJ databases">
        <authorList>
            <person name="Livingstone P.G."/>
            <person name="Whitworth D.E."/>
        </authorList>
    </citation>
    <scope>NUCLEOTIDE SEQUENCE [LARGE SCALE GENOMIC DNA]</scope>
    <source>
        <strain evidence="4 5">CA031B</strain>
    </source>
</reference>
<dbReference type="Pfam" id="PF13193">
    <property type="entry name" value="AMP-binding_C"/>
    <property type="match status" value="1"/>
</dbReference>
<dbReference type="PANTHER" id="PTHR43201">
    <property type="entry name" value="ACYL-COA SYNTHETASE"/>
    <property type="match status" value="1"/>
</dbReference>
<proteinExistence type="inferred from homology"/>
<evidence type="ECO:0000256" key="2">
    <source>
        <dbReference type="ARBA" id="ARBA00022598"/>
    </source>
</evidence>
<dbReference type="InterPro" id="IPR045851">
    <property type="entry name" value="AMP-bd_C_sf"/>
</dbReference>
<keyword evidence="5" id="KW-1185">Reference proteome</keyword>
<feature type="non-terminal residue" evidence="4">
    <location>
        <position position="135"/>
    </location>
</feature>
<evidence type="ECO:0000313" key="5">
    <source>
        <dbReference type="Proteomes" id="UP000278907"/>
    </source>
</evidence>